<dbReference type="Proteomes" id="UP000177865">
    <property type="component" value="Unassembled WGS sequence"/>
</dbReference>
<dbReference type="InterPro" id="IPR000565">
    <property type="entry name" value="Topo_IIA_B"/>
</dbReference>
<dbReference type="InterPro" id="IPR020568">
    <property type="entry name" value="Ribosomal_Su5_D2-typ_SF"/>
</dbReference>
<keyword evidence="10" id="KW-0963">Cytoplasm</keyword>
<organism evidence="13 14">
    <name type="scientific">Candidatus Terrybacteria bacterium RIFCSPLOWO2_01_FULL_58_14</name>
    <dbReference type="NCBI Taxonomy" id="1802369"/>
    <lineage>
        <taxon>Bacteria</taxon>
        <taxon>Candidatus Terryibacteriota</taxon>
    </lineage>
</organism>
<dbReference type="PANTHER" id="PTHR45866">
    <property type="entry name" value="DNA GYRASE/TOPOISOMERASE SUBUNIT B"/>
    <property type="match status" value="1"/>
</dbReference>
<keyword evidence="6 10" id="KW-0460">Magnesium</keyword>
<dbReference type="InterPro" id="IPR036890">
    <property type="entry name" value="HATPase_C_sf"/>
</dbReference>
<dbReference type="InterPro" id="IPR013506">
    <property type="entry name" value="Topo_IIA_bsu_dom2"/>
</dbReference>
<dbReference type="Pfam" id="PF00204">
    <property type="entry name" value="DNA_gyraseB"/>
    <property type="match status" value="1"/>
</dbReference>
<dbReference type="SUPFAM" id="SSF55874">
    <property type="entry name" value="ATPase domain of HSP90 chaperone/DNA topoisomerase II/histidine kinase"/>
    <property type="match status" value="1"/>
</dbReference>
<comment type="cofactor">
    <cofactor evidence="10">
        <name>Mg(2+)</name>
        <dbReference type="ChEBI" id="CHEBI:18420"/>
    </cofactor>
    <cofactor evidence="10">
        <name>Mn(2+)</name>
        <dbReference type="ChEBI" id="CHEBI:29035"/>
    </cofactor>
    <cofactor evidence="10">
        <name>Ca(2+)</name>
        <dbReference type="ChEBI" id="CHEBI:29108"/>
    </cofactor>
    <text evidence="10">Binds two Mg(2+) per subunit. The magnesium ions form salt bridges with both the protein and the DNA. Can also accept other divalent metal cations, such as Mn(2+) or Ca(2+).</text>
</comment>
<dbReference type="InterPro" id="IPR013759">
    <property type="entry name" value="Topo_IIA_B_C"/>
</dbReference>
<dbReference type="Pfam" id="PF00986">
    <property type="entry name" value="DNA_gyraseB_C"/>
    <property type="match status" value="1"/>
</dbReference>
<dbReference type="InterPro" id="IPR034160">
    <property type="entry name" value="TOPRIM_GyrB"/>
</dbReference>
<feature type="binding site" evidence="10">
    <location>
        <position position="497"/>
    </location>
    <ligand>
        <name>Mg(2+)</name>
        <dbReference type="ChEBI" id="CHEBI:18420"/>
        <label>2</label>
    </ligand>
</feature>
<feature type="site" description="Interaction with DNA" evidence="10">
    <location>
        <position position="452"/>
    </location>
</feature>
<evidence type="ECO:0000256" key="4">
    <source>
        <dbReference type="ARBA" id="ARBA00022741"/>
    </source>
</evidence>
<feature type="site" description="Interaction with DNA" evidence="10">
    <location>
        <position position="449"/>
    </location>
</feature>
<dbReference type="InterPro" id="IPR003594">
    <property type="entry name" value="HATPase_dom"/>
</dbReference>
<dbReference type="SUPFAM" id="SSF54211">
    <property type="entry name" value="Ribosomal protein S5 domain 2-like"/>
    <property type="match status" value="1"/>
</dbReference>
<feature type="domain" description="Toprim" evidence="12">
    <location>
        <begin position="418"/>
        <end position="532"/>
    </location>
</feature>
<keyword evidence="7 10" id="KW-0799">Topoisomerase</keyword>
<comment type="miscellaneous">
    <text evidence="10">Few gyrases are as efficient as E.coli at forming negative supercoils. Not all organisms have 2 type II topoisomerases; in organisms with a single type II topoisomerase this enzyme also has to decatenate newly replicated chromosomes.</text>
</comment>
<dbReference type="CDD" id="cd00822">
    <property type="entry name" value="TopoII_Trans_DNA_gyrase"/>
    <property type="match status" value="1"/>
</dbReference>
<dbReference type="SUPFAM" id="SSF56719">
    <property type="entry name" value="Type II DNA topoisomerase"/>
    <property type="match status" value="1"/>
</dbReference>
<evidence type="ECO:0000256" key="7">
    <source>
        <dbReference type="ARBA" id="ARBA00023029"/>
    </source>
</evidence>
<dbReference type="EMBL" id="MHSZ01000017">
    <property type="protein sequence ID" value="OHA53333.1"/>
    <property type="molecule type" value="Genomic_DNA"/>
</dbReference>
<comment type="caution">
    <text evidence="13">The sequence shown here is derived from an EMBL/GenBank/DDBJ whole genome shotgun (WGS) entry which is preliminary data.</text>
</comment>
<feature type="binding site" evidence="10">
    <location>
        <position position="424"/>
    </location>
    <ligand>
        <name>Mg(2+)</name>
        <dbReference type="ChEBI" id="CHEBI:18420"/>
        <label>1</label>
        <note>catalytic</note>
    </ligand>
</feature>
<evidence type="ECO:0000313" key="14">
    <source>
        <dbReference type="Proteomes" id="UP000177865"/>
    </source>
</evidence>
<dbReference type="PROSITE" id="PS50880">
    <property type="entry name" value="TOPRIM"/>
    <property type="match status" value="1"/>
</dbReference>
<accession>A0A1G2PYE8</accession>
<evidence type="ECO:0000256" key="3">
    <source>
        <dbReference type="ARBA" id="ARBA00022723"/>
    </source>
</evidence>
<dbReference type="InterPro" id="IPR011557">
    <property type="entry name" value="GyrB"/>
</dbReference>
<gene>
    <name evidence="10" type="primary">gyrB</name>
    <name evidence="13" type="ORF">A2991_01605</name>
</gene>
<dbReference type="InterPro" id="IPR006171">
    <property type="entry name" value="TOPRIM_dom"/>
</dbReference>
<protein>
    <recommendedName>
        <fullName evidence="10">DNA gyrase subunit B</fullName>
        <ecNumber evidence="10">5.6.2.2</ecNumber>
    </recommendedName>
</protein>
<dbReference type="Pfam" id="PF01751">
    <property type="entry name" value="Toprim"/>
    <property type="match status" value="1"/>
</dbReference>
<dbReference type="FunFam" id="3.40.50.670:FF:000001">
    <property type="entry name" value="DNA topoisomerase 2"/>
    <property type="match status" value="1"/>
</dbReference>
<dbReference type="Gene3D" id="3.40.50.670">
    <property type="match status" value="1"/>
</dbReference>
<dbReference type="GO" id="GO:0006261">
    <property type="term" value="P:DNA-templated DNA replication"/>
    <property type="evidence" value="ECO:0007669"/>
    <property type="project" value="UniProtKB-UniRule"/>
</dbReference>
<dbReference type="GO" id="GO:0005737">
    <property type="term" value="C:cytoplasm"/>
    <property type="evidence" value="ECO:0007669"/>
    <property type="project" value="UniProtKB-SubCell"/>
</dbReference>
<feature type="compositionally biased region" description="Basic and acidic residues" evidence="11">
    <location>
        <begin position="563"/>
        <end position="581"/>
    </location>
</feature>
<dbReference type="FunFam" id="3.30.565.10:FF:000002">
    <property type="entry name" value="DNA gyrase subunit B"/>
    <property type="match status" value="1"/>
</dbReference>
<keyword evidence="9 10" id="KW-0413">Isomerase</keyword>
<comment type="subcellular location">
    <subcellularLocation>
        <location evidence="10">Cytoplasm</location>
    </subcellularLocation>
</comment>
<dbReference type="InterPro" id="IPR002288">
    <property type="entry name" value="DNA_gyrase_B_C"/>
</dbReference>
<feature type="region of interest" description="Disordered" evidence="11">
    <location>
        <begin position="556"/>
        <end position="588"/>
    </location>
</feature>
<dbReference type="PRINTS" id="PR00418">
    <property type="entry name" value="TPI2FAMILY"/>
</dbReference>
<dbReference type="GO" id="GO:0005524">
    <property type="term" value="F:ATP binding"/>
    <property type="evidence" value="ECO:0007669"/>
    <property type="project" value="UniProtKB-UniRule"/>
</dbReference>
<keyword evidence="5 10" id="KW-0067">ATP-binding</keyword>
<evidence type="ECO:0000256" key="9">
    <source>
        <dbReference type="ARBA" id="ARBA00023235"/>
    </source>
</evidence>
<comment type="subunit">
    <text evidence="10">Heterotetramer, composed of two GyrA and two GyrB chains. In the heterotetramer, GyrA contains the active site tyrosine that forms a transient covalent intermediate with DNA, while GyrB binds cofactors and catalyzes ATP hydrolysis.</text>
</comment>
<dbReference type="InterPro" id="IPR014721">
    <property type="entry name" value="Ribsml_uS5_D2-typ_fold_subgr"/>
</dbReference>
<feature type="binding site" evidence="10">
    <location>
        <position position="499"/>
    </location>
    <ligand>
        <name>Mg(2+)</name>
        <dbReference type="ChEBI" id="CHEBI:18420"/>
        <label>2</label>
    </ligand>
</feature>
<dbReference type="SMART" id="SM00433">
    <property type="entry name" value="TOP2c"/>
    <property type="match status" value="1"/>
</dbReference>
<comment type="catalytic activity">
    <reaction evidence="1 10">
        <text>ATP-dependent breakage, passage and rejoining of double-stranded DNA.</text>
        <dbReference type="EC" id="5.6.2.2"/>
    </reaction>
</comment>
<comment type="similarity">
    <text evidence="2 10">Belongs to the type II topoisomerase GyrB family.</text>
</comment>
<proteinExistence type="inferred from homology"/>
<dbReference type="HAMAP" id="MF_01898">
    <property type="entry name" value="GyrB"/>
    <property type="match status" value="1"/>
</dbReference>
<dbReference type="NCBIfam" id="TIGR01059">
    <property type="entry name" value="gyrB"/>
    <property type="match status" value="1"/>
</dbReference>
<dbReference type="Gene3D" id="3.30.230.10">
    <property type="match status" value="1"/>
</dbReference>
<reference evidence="13 14" key="1">
    <citation type="journal article" date="2016" name="Nat. Commun.">
        <title>Thousands of microbial genomes shed light on interconnected biogeochemical processes in an aquifer system.</title>
        <authorList>
            <person name="Anantharaman K."/>
            <person name="Brown C.T."/>
            <person name="Hug L.A."/>
            <person name="Sharon I."/>
            <person name="Castelle C.J."/>
            <person name="Probst A.J."/>
            <person name="Thomas B.C."/>
            <person name="Singh A."/>
            <person name="Wilkins M.J."/>
            <person name="Karaoz U."/>
            <person name="Brodie E.L."/>
            <person name="Williams K.H."/>
            <person name="Hubbard S.S."/>
            <person name="Banfield J.F."/>
        </authorList>
    </citation>
    <scope>NUCLEOTIDE SEQUENCE [LARGE SCALE GENOMIC DNA]</scope>
</reference>
<dbReference type="GO" id="GO:0005694">
    <property type="term" value="C:chromosome"/>
    <property type="evidence" value="ECO:0007669"/>
    <property type="project" value="InterPro"/>
</dbReference>
<dbReference type="Pfam" id="PF02518">
    <property type="entry name" value="HATPase_c"/>
    <property type="match status" value="1"/>
</dbReference>
<dbReference type="GO" id="GO:0006265">
    <property type="term" value="P:DNA topological change"/>
    <property type="evidence" value="ECO:0007669"/>
    <property type="project" value="UniProtKB-UniRule"/>
</dbReference>
<sequence>MPAKSYTAKDIYVLEGLEPVRKRPGMYIGSTGVDGLHHLVWEVVDNSIDEAMAGYAKHIEIRLLKDAKRVRVIDDGRGIPVDVHPQTKKPALETVMTTLHAGGKFGGESYKVSGGLHGVGVSVVNALSVWMKAEVCREGLQYEQEYRRGKPLAQMKRVGKCGGSGTAVTFEPDAEIFKEIRYDWNRILRHLREQAYLTPNTEIQIIDEADDKSYAFYFEGGVAAFVRSLSGRKARRQKDIAVMQGERNGVSVEVALQYLDDTEPLELSFANNIVTPEGGTHLTGFRAALTRALNDYARKEKVLKEDEQNLTGDDVREGLATVISVKLREPQFEGQTKAKLGNPEVKPAVESVVAEGLLRFLEEHPSDARAIIEKCLLAAKARKAARAARETVLRKGAFEGLMLPGKLADCSSRNAEESELFIVEGPSAGGSAKGGRDRRFQAILPLRGKVLNVEKARLDKMLSNDEIRTLVIAMGTAIGEAFDLKKLRYHRVIIMTDADVDGAHIRTLLLTLFFRYFPQLIDAGYLYIAQPPLYRIQRGKEARYVYSDEEKERAIKEMTQGGKGEKKAGAGKKAGKEKAEEGAEAPTADTATQVISGVNIQRYKGLGEMNPAQLWETTMDPAKRIMKRVTIEDAKAADEIFDILMGGEVAPRKKFIQAHAKTVRNLDI</sequence>
<name>A0A1G2PYE8_9BACT</name>
<dbReference type="CDD" id="cd03366">
    <property type="entry name" value="TOPRIM_TopoIIA_GyrB"/>
    <property type="match status" value="1"/>
</dbReference>
<dbReference type="InterPro" id="IPR013760">
    <property type="entry name" value="Topo_IIA-like_dom_sf"/>
</dbReference>
<keyword evidence="8" id="KW-0238">DNA-binding</keyword>
<keyword evidence="4 10" id="KW-0547">Nucleotide-binding</keyword>
<dbReference type="PANTHER" id="PTHR45866:SF1">
    <property type="entry name" value="DNA GYRASE SUBUNIT B, MITOCHONDRIAL"/>
    <property type="match status" value="1"/>
</dbReference>
<evidence type="ECO:0000256" key="5">
    <source>
        <dbReference type="ARBA" id="ARBA00022840"/>
    </source>
</evidence>
<evidence type="ECO:0000256" key="10">
    <source>
        <dbReference type="HAMAP-Rule" id="MF_01898"/>
    </source>
</evidence>
<dbReference type="GO" id="GO:0046872">
    <property type="term" value="F:metal ion binding"/>
    <property type="evidence" value="ECO:0007669"/>
    <property type="project" value="UniProtKB-KW"/>
</dbReference>
<feature type="binding site" evidence="10">
    <location>
        <position position="497"/>
    </location>
    <ligand>
        <name>Mg(2+)</name>
        <dbReference type="ChEBI" id="CHEBI:18420"/>
        <label>1</label>
        <note>catalytic</note>
    </ligand>
</feature>
<dbReference type="CDD" id="cd16928">
    <property type="entry name" value="HATPase_GyrB-like"/>
    <property type="match status" value="1"/>
</dbReference>
<evidence type="ECO:0000256" key="6">
    <source>
        <dbReference type="ARBA" id="ARBA00022842"/>
    </source>
</evidence>
<dbReference type="NCBIfam" id="NF011501">
    <property type="entry name" value="PRK14939.1"/>
    <property type="match status" value="1"/>
</dbReference>
<keyword evidence="3 10" id="KW-0479">Metal-binding</keyword>
<evidence type="ECO:0000256" key="2">
    <source>
        <dbReference type="ARBA" id="ARBA00010708"/>
    </source>
</evidence>
<evidence type="ECO:0000256" key="1">
    <source>
        <dbReference type="ARBA" id="ARBA00000185"/>
    </source>
</evidence>
<dbReference type="AlphaFoldDB" id="A0A1G2PYE8"/>
<evidence type="ECO:0000256" key="11">
    <source>
        <dbReference type="SAM" id="MobiDB-lite"/>
    </source>
</evidence>
<dbReference type="InterPro" id="IPR001241">
    <property type="entry name" value="Topo_IIA"/>
</dbReference>
<dbReference type="GO" id="GO:0003918">
    <property type="term" value="F:DNA topoisomerase type II (double strand cut, ATP-hydrolyzing) activity"/>
    <property type="evidence" value="ECO:0007669"/>
    <property type="project" value="UniProtKB-UniRule"/>
</dbReference>
<dbReference type="GO" id="GO:0003677">
    <property type="term" value="F:DNA binding"/>
    <property type="evidence" value="ECO:0007669"/>
    <property type="project" value="UniProtKB-KW"/>
</dbReference>
<evidence type="ECO:0000313" key="13">
    <source>
        <dbReference type="EMBL" id="OHA53333.1"/>
    </source>
</evidence>
<evidence type="ECO:0000259" key="12">
    <source>
        <dbReference type="PROSITE" id="PS50880"/>
    </source>
</evidence>
<comment type="function">
    <text evidence="10">A type II topoisomerase that negatively supercoils closed circular double-stranded (ds) DNA in an ATP-dependent manner to modulate DNA topology and maintain chromosomes in an underwound state. Negative supercoiling favors strand separation, and DNA replication, transcription, recombination and repair, all of which involve strand separation. Also able to catalyze the interconversion of other topological isomers of dsDNA rings, including catenanes and knotted rings. Type II topoisomerases break and join 2 DNA strands simultaneously in an ATP-dependent manner.</text>
</comment>
<dbReference type="PRINTS" id="PR01159">
    <property type="entry name" value="DNAGYRASEB"/>
</dbReference>
<dbReference type="SMART" id="SM00387">
    <property type="entry name" value="HATPase_c"/>
    <property type="match status" value="1"/>
</dbReference>
<dbReference type="Gene3D" id="3.30.565.10">
    <property type="entry name" value="Histidine kinase-like ATPase, C-terminal domain"/>
    <property type="match status" value="1"/>
</dbReference>
<evidence type="ECO:0000256" key="8">
    <source>
        <dbReference type="ARBA" id="ARBA00023125"/>
    </source>
</evidence>
<dbReference type="EC" id="5.6.2.2" evidence="10"/>
<dbReference type="FunFam" id="3.30.230.10:FF:000005">
    <property type="entry name" value="DNA gyrase subunit B"/>
    <property type="match status" value="1"/>
</dbReference>
<dbReference type="NCBIfam" id="NF004189">
    <property type="entry name" value="PRK05644.1"/>
    <property type="match status" value="1"/>
</dbReference>